<dbReference type="InterPro" id="IPR000157">
    <property type="entry name" value="TIR_dom"/>
</dbReference>
<dbReference type="RefSeq" id="WP_203737268.1">
    <property type="nucleotide sequence ID" value="NZ_BAAAUC010000002.1"/>
</dbReference>
<feature type="domain" description="TIR" evidence="2">
    <location>
        <begin position="3"/>
        <end position="109"/>
    </location>
</feature>
<gene>
    <name evidence="3" type="ORF">Acy02nite_00420</name>
</gene>
<dbReference type="Proteomes" id="UP000619479">
    <property type="component" value="Unassembled WGS sequence"/>
</dbReference>
<sequence>MIFFLSHAHAARLSGRADPWVRKFFEDLEAAVHRRAGDGGFYDARLLPGTDQKEQLATAIGSAQVFVPLYSPQYFGNSWAAAELASFRSRLKFLGPAEAARHVVPVVWVPLPPWGSRREIDDAFTAVVKNAEYRANGLRALAMLGVYRESYEELVGAFAERITAVARDYPLEPSPAEPLTPEPTGTDRPVLIVSLISRGDPLRWQFRDHELPVGEYVTQVAARLGVPAAVVPPRELLDRTRNRPCVMLIEAGADPDVVRAAVGGLPRWVIAQVVASASAETSDLTGILRTAGLPAVTPVHTVAEFERNAPLLVTEARKQYLRYGPVVTAPGSPRPSLRRPVDDKRG</sequence>
<accession>A0A919IBD4</accession>
<evidence type="ECO:0000313" key="4">
    <source>
        <dbReference type="Proteomes" id="UP000619479"/>
    </source>
</evidence>
<dbReference type="GO" id="GO:0007165">
    <property type="term" value="P:signal transduction"/>
    <property type="evidence" value="ECO:0007669"/>
    <property type="project" value="InterPro"/>
</dbReference>
<reference evidence="3" key="1">
    <citation type="submission" date="2021-01" db="EMBL/GenBank/DDBJ databases">
        <title>Whole genome shotgun sequence of Actinoplanes cyaneus NBRC 14990.</title>
        <authorList>
            <person name="Komaki H."/>
            <person name="Tamura T."/>
        </authorList>
    </citation>
    <scope>NUCLEOTIDE SEQUENCE</scope>
    <source>
        <strain evidence="3">NBRC 14990</strain>
    </source>
</reference>
<dbReference type="InterPro" id="IPR035897">
    <property type="entry name" value="Toll_tir_struct_dom_sf"/>
</dbReference>
<dbReference type="EMBL" id="BOMH01000001">
    <property type="protein sequence ID" value="GID62161.1"/>
    <property type="molecule type" value="Genomic_DNA"/>
</dbReference>
<name>A0A919IBD4_9ACTN</name>
<dbReference type="NCBIfam" id="NF040588">
    <property type="entry name" value="FxsC_Nterm"/>
    <property type="match status" value="1"/>
</dbReference>
<dbReference type="SUPFAM" id="SSF52200">
    <property type="entry name" value="Toll/Interleukin receptor TIR domain"/>
    <property type="match status" value="1"/>
</dbReference>
<proteinExistence type="predicted"/>
<evidence type="ECO:0000259" key="2">
    <source>
        <dbReference type="Pfam" id="PF13676"/>
    </source>
</evidence>
<protein>
    <recommendedName>
        <fullName evidence="2">TIR domain-containing protein</fullName>
    </recommendedName>
</protein>
<comment type="caution">
    <text evidence="3">The sequence shown here is derived from an EMBL/GenBank/DDBJ whole genome shotgun (WGS) entry which is preliminary data.</text>
</comment>
<dbReference type="Gene3D" id="3.40.50.10140">
    <property type="entry name" value="Toll/interleukin-1 receptor homology (TIR) domain"/>
    <property type="match status" value="1"/>
</dbReference>
<dbReference type="InterPro" id="IPR047603">
    <property type="entry name" value="FxsC_N"/>
</dbReference>
<keyword evidence="4" id="KW-1185">Reference proteome</keyword>
<organism evidence="3 4">
    <name type="scientific">Actinoplanes cyaneus</name>
    <dbReference type="NCBI Taxonomy" id="52696"/>
    <lineage>
        <taxon>Bacteria</taxon>
        <taxon>Bacillati</taxon>
        <taxon>Actinomycetota</taxon>
        <taxon>Actinomycetes</taxon>
        <taxon>Micromonosporales</taxon>
        <taxon>Micromonosporaceae</taxon>
        <taxon>Actinoplanes</taxon>
    </lineage>
</organism>
<feature type="region of interest" description="Disordered" evidence="1">
    <location>
        <begin position="326"/>
        <end position="346"/>
    </location>
</feature>
<dbReference type="AlphaFoldDB" id="A0A919IBD4"/>
<dbReference type="Pfam" id="PF13676">
    <property type="entry name" value="TIR_2"/>
    <property type="match status" value="1"/>
</dbReference>
<evidence type="ECO:0000313" key="3">
    <source>
        <dbReference type="EMBL" id="GID62161.1"/>
    </source>
</evidence>
<evidence type="ECO:0000256" key="1">
    <source>
        <dbReference type="SAM" id="MobiDB-lite"/>
    </source>
</evidence>